<keyword evidence="1" id="KW-0106">Calcium</keyword>
<protein>
    <recommendedName>
        <fullName evidence="2">EF-hand domain-containing protein</fullName>
    </recommendedName>
</protein>
<dbReference type="SUPFAM" id="SSF47473">
    <property type="entry name" value="EF-hand"/>
    <property type="match status" value="1"/>
</dbReference>
<dbReference type="PANTHER" id="PTHR47319:SF8">
    <property type="entry name" value="EF-HAND DOMAIN-CONTAINING PROTEIN"/>
    <property type="match status" value="1"/>
</dbReference>
<reference evidence="3" key="1">
    <citation type="submission" date="2023-05" db="EMBL/GenBank/DDBJ databases">
        <title>Nepenthes gracilis genome sequencing.</title>
        <authorList>
            <person name="Fukushima K."/>
        </authorList>
    </citation>
    <scope>NUCLEOTIDE SEQUENCE</scope>
    <source>
        <strain evidence="3">SING2019-196</strain>
    </source>
</reference>
<dbReference type="PROSITE" id="PS50222">
    <property type="entry name" value="EF_HAND_2"/>
    <property type="match status" value="1"/>
</dbReference>
<dbReference type="EMBL" id="BSYO01000012">
    <property type="protein sequence ID" value="GMH12598.1"/>
    <property type="molecule type" value="Genomic_DNA"/>
</dbReference>
<comment type="caution">
    <text evidence="3">The sequence shown here is derived from an EMBL/GenBank/DDBJ whole genome shotgun (WGS) entry which is preliminary data.</text>
</comment>
<accession>A0AAD3XPV1</accession>
<dbReference type="SMART" id="SM00054">
    <property type="entry name" value="EFh"/>
    <property type="match status" value="1"/>
</dbReference>
<dbReference type="InterPro" id="IPR044205">
    <property type="entry name" value="KIC/PBP1/KRP1"/>
</dbReference>
<evidence type="ECO:0000259" key="2">
    <source>
        <dbReference type="PROSITE" id="PS50222"/>
    </source>
</evidence>
<organism evidence="3 4">
    <name type="scientific">Nepenthes gracilis</name>
    <name type="common">Slender pitcher plant</name>
    <dbReference type="NCBI Taxonomy" id="150966"/>
    <lineage>
        <taxon>Eukaryota</taxon>
        <taxon>Viridiplantae</taxon>
        <taxon>Streptophyta</taxon>
        <taxon>Embryophyta</taxon>
        <taxon>Tracheophyta</taxon>
        <taxon>Spermatophyta</taxon>
        <taxon>Magnoliopsida</taxon>
        <taxon>eudicotyledons</taxon>
        <taxon>Gunneridae</taxon>
        <taxon>Pentapetalae</taxon>
        <taxon>Caryophyllales</taxon>
        <taxon>Nepenthaceae</taxon>
        <taxon>Nepenthes</taxon>
    </lineage>
</organism>
<keyword evidence="4" id="KW-1185">Reference proteome</keyword>
<evidence type="ECO:0000313" key="4">
    <source>
        <dbReference type="Proteomes" id="UP001279734"/>
    </source>
</evidence>
<feature type="domain" description="EF-hand" evidence="2">
    <location>
        <begin position="153"/>
        <end position="188"/>
    </location>
</feature>
<dbReference type="Pfam" id="PF13833">
    <property type="entry name" value="EF-hand_8"/>
    <property type="match status" value="1"/>
</dbReference>
<gene>
    <name evidence="3" type="ORF">Nepgr_014439</name>
</gene>
<dbReference type="Proteomes" id="UP001279734">
    <property type="component" value="Unassembled WGS sequence"/>
</dbReference>
<name>A0AAD3XPV1_NEPGR</name>
<dbReference type="Gene3D" id="1.10.238.10">
    <property type="entry name" value="EF-hand"/>
    <property type="match status" value="1"/>
</dbReference>
<dbReference type="InterPro" id="IPR018247">
    <property type="entry name" value="EF_Hand_1_Ca_BS"/>
</dbReference>
<evidence type="ECO:0000256" key="1">
    <source>
        <dbReference type="ARBA" id="ARBA00022837"/>
    </source>
</evidence>
<evidence type="ECO:0000313" key="3">
    <source>
        <dbReference type="EMBL" id="GMH12598.1"/>
    </source>
</evidence>
<dbReference type="GO" id="GO:0005509">
    <property type="term" value="F:calcium ion binding"/>
    <property type="evidence" value="ECO:0007669"/>
    <property type="project" value="InterPro"/>
</dbReference>
<dbReference type="PANTHER" id="PTHR47319">
    <property type="entry name" value="CALCIUM-BINDING PROTEIN KIC"/>
    <property type="match status" value="1"/>
</dbReference>
<dbReference type="PROSITE" id="PS00018">
    <property type="entry name" value="EF_HAND_1"/>
    <property type="match status" value="1"/>
</dbReference>
<dbReference type="CDD" id="cd00051">
    <property type="entry name" value="EFh"/>
    <property type="match status" value="1"/>
</dbReference>
<proteinExistence type="predicted"/>
<sequence length="210" mass="23799">MTKIAADTLLRSREAIAVQRIKTEQQELYCLWVVIQRQRGPKSLSSASSLLPRTLHTSSPILTLLPFIFCNPLYQIENLSSSSPQKKEQSSAMAAQIRPEFEDYLPQMADKLGGEGLITELCNGFRLLMDRDEGLITFQSLKKNSALLGLQELRDDELESMIREGDLDGDGALNQMEFCVLMFRLSPELMEDSQLWLQWALIQELKQGGF</sequence>
<dbReference type="InterPro" id="IPR002048">
    <property type="entry name" value="EF_hand_dom"/>
</dbReference>
<dbReference type="AlphaFoldDB" id="A0AAD3XPV1"/>
<dbReference type="InterPro" id="IPR011992">
    <property type="entry name" value="EF-hand-dom_pair"/>
</dbReference>